<dbReference type="Pfam" id="PF24436">
    <property type="entry name" value="INTS7_N"/>
    <property type="match status" value="1"/>
</dbReference>
<dbReference type="PANTHER" id="PTHR13322:SF2">
    <property type="entry name" value="INTEGRATOR COMPLEX SUBUNIT 7"/>
    <property type="match status" value="1"/>
</dbReference>
<dbReference type="EMBL" id="JADGJQ010000085">
    <property type="protein sequence ID" value="KAJ3171757.1"/>
    <property type="molecule type" value="Genomic_DNA"/>
</dbReference>
<sequence length="387" mass="43130">MIADDRGAGPPGFNELVALDRGFKAVRLEEKLQSVLKYIPFFSKYKSPDIVTAVDNIEVHHGVRLLLDSKEPMELGAALFAADRIAFRSKTFAVNHMEKLRAIMEDREIDSMAKNNVIKVYRHMYHTPQLVAKRILTFALESHCDEVRLKAFAVIVQLGIGPRAVVPLVNQLNSLGTIDVLRDVIGRGDRVSFAAASVLCMIYGTSKQIQESVDSMDVDDPDALLMHRLIEVSCTFRYLIGTTMRVSLLTPTIDFLAPVFDNAAADKQGLNVALNIALKHPNQNGEIPYIRTEYLLLVVIKYAALVSPLLIKRTILIALRSSHSGLTVNTSPREHVTTLLSALRSRKVPAWHLYEIGVEALCSGFPDIAQTLFDDIEKQVRWISSVE</sequence>
<protein>
    <recommendedName>
        <fullName evidence="1">Integrator complex subunit 7 N-terminal domain-containing protein</fullName>
    </recommendedName>
</protein>
<dbReference type="InterPro" id="IPR033060">
    <property type="entry name" value="INTS7"/>
</dbReference>
<gene>
    <name evidence="2" type="ORF">HDU87_008299</name>
</gene>
<keyword evidence="3" id="KW-1185">Reference proteome</keyword>
<evidence type="ECO:0000259" key="1">
    <source>
        <dbReference type="Pfam" id="PF24436"/>
    </source>
</evidence>
<feature type="domain" description="Integrator complex subunit 7 N-terminal" evidence="1">
    <location>
        <begin position="55"/>
        <end position="133"/>
    </location>
</feature>
<dbReference type="AlphaFoldDB" id="A0AAD5TDN5"/>
<evidence type="ECO:0000313" key="2">
    <source>
        <dbReference type="EMBL" id="KAJ3171757.1"/>
    </source>
</evidence>
<dbReference type="InterPro" id="IPR056516">
    <property type="entry name" value="INTS7_N"/>
</dbReference>
<dbReference type="Proteomes" id="UP001212152">
    <property type="component" value="Unassembled WGS sequence"/>
</dbReference>
<accession>A0AAD5TDN5</accession>
<dbReference type="PANTHER" id="PTHR13322">
    <property type="entry name" value="C1ORF73 PROTEIN"/>
    <property type="match status" value="1"/>
</dbReference>
<comment type="caution">
    <text evidence="2">The sequence shown here is derived from an EMBL/GenBank/DDBJ whole genome shotgun (WGS) entry which is preliminary data.</text>
</comment>
<dbReference type="GO" id="GO:0034472">
    <property type="term" value="P:snRNA 3'-end processing"/>
    <property type="evidence" value="ECO:0007669"/>
    <property type="project" value="TreeGrafter"/>
</dbReference>
<reference evidence="2" key="1">
    <citation type="submission" date="2020-05" db="EMBL/GenBank/DDBJ databases">
        <title>Phylogenomic resolution of chytrid fungi.</title>
        <authorList>
            <person name="Stajich J.E."/>
            <person name="Amses K."/>
            <person name="Simmons R."/>
            <person name="Seto K."/>
            <person name="Myers J."/>
            <person name="Bonds A."/>
            <person name="Quandt C.A."/>
            <person name="Barry K."/>
            <person name="Liu P."/>
            <person name="Grigoriev I."/>
            <person name="Longcore J.E."/>
            <person name="James T.Y."/>
        </authorList>
    </citation>
    <scope>NUCLEOTIDE SEQUENCE</scope>
    <source>
        <strain evidence="2">JEL0379</strain>
    </source>
</reference>
<name>A0AAD5TDN5_9FUNG</name>
<evidence type="ECO:0000313" key="3">
    <source>
        <dbReference type="Proteomes" id="UP001212152"/>
    </source>
</evidence>
<dbReference type="GO" id="GO:0032039">
    <property type="term" value="C:integrator complex"/>
    <property type="evidence" value="ECO:0007669"/>
    <property type="project" value="InterPro"/>
</dbReference>
<proteinExistence type="predicted"/>
<organism evidence="2 3">
    <name type="scientific">Geranomyces variabilis</name>
    <dbReference type="NCBI Taxonomy" id="109894"/>
    <lineage>
        <taxon>Eukaryota</taxon>
        <taxon>Fungi</taxon>
        <taxon>Fungi incertae sedis</taxon>
        <taxon>Chytridiomycota</taxon>
        <taxon>Chytridiomycota incertae sedis</taxon>
        <taxon>Chytridiomycetes</taxon>
        <taxon>Spizellomycetales</taxon>
        <taxon>Powellomycetaceae</taxon>
        <taxon>Geranomyces</taxon>
    </lineage>
</organism>